<proteinExistence type="predicted"/>
<accession>A0ABX0JJ90</accession>
<dbReference type="EMBL" id="JAAOIW010000014">
    <property type="protein sequence ID" value="NHN33870.1"/>
    <property type="molecule type" value="Genomic_DNA"/>
</dbReference>
<reference evidence="1" key="1">
    <citation type="submission" date="2020-03" db="EMBL/GenBank/DDBJ databases">
        <title>Draft sequencing of Paenibacilllus sp. S3N08.</title>
        <authorList>
            <person name="Kim D.-U."/>
        </authorList>
    </citation>
    <scope>NUCLEOTIDE SEQUENCE</scope>
    <source>
        <strain evidence="1">S3N08</strain>
    </source>
</reference>
<dbReference type="PANTHER" id="PTHR40036">
    <property type="entry name" value="MACROCIN O-METHYLTRANSFERASE"/>
    <property type="match status" value="1"/>
</dbReference>
<organism evidence="1 2">
    <name type="scientific">Paenibacillus agricola</name>
    <dbReference type="NCBI Taxonomy" id="2716264"/>
    <lineage>
        <taxon>Bacteria</taxon>
        <taxon>Bacillati</taxon>
        <taxon>Bacillota</taxon>
        <taxon>Bacilli</taxon>
        <taxon>Bacillales</taxon>
        <taxon>Paenibacillaceae</taxon>
        <taxon>Paenibacillus</taxon>
    </lineage>
</organism>
<keyword evidence="1" id="KW-0489">Methyltransferase</keyword>
<dbReference type="InterPro" id="IPR029063">
    <property type="entry name" value="SAM-dependent_MTases_sf"/>
</dbReference>
<name>A0ABX0JJ90_9BACL</name>
<sequence>MGEYLNENASKNELSLVQRLYQLSETDGKRLLGEEKAIFPSVFMRRQELSYILANYEIFKQIQDVKGSIFYFGVYYGEGFMTYANLCAALEPFNHSRQIIGFDTFDGYPEVTANDVNPQLEYRTMHAGGWASNFYDVLNELIEIYDSNRPISQLTKAKLVKGDVNVTLPDYIEKNPHSVASLVVLTMNLYEPTKNALSLLWPRMPKGGIVVMHSIDQHITPGITAALLDTIGINHEIKIFPYAPNLAYIIKR</sequence>
<dbReference type="PANTHER" id="PTHR40036:SF1">
    <property type="entry name" value="MACROCIN O-METHYLTRANSFERASE"/>
    <property type="match status" value="1"/>
</dbReference>
<dbReference type="GO" id="GO:0032259">
    <property type="term" value="P:methylation"/>
    <property type="evidence" value="ECO:0007669"/>
    <property type="project" value="UniProtKB-KW"/>
</dbReference>
<dbReference type="InterPro" id="IPR008884">
    <property type="entry name" value="TylF_MeTrfase"/>
</dbReference>
<gene>
    <name evidence="1" type="ORF">G9U52_29045</name>
</gene>
<keyword evidence="2" id="KW-1185">Reference proteome</keyword>
<dbReference type="Proteomes" id="UP001165962">
    <property type="component" value="Unassembled WGS sequence"/>
</dbReference>
<comment type="caution">
    <text evidence="1">The sequence shown here is derived from an EMBL/GenBank/DDBJ whole genome shotgun (WGS) entry which is preliminary data.</text>
</comment>
<dbReference type="Gene3D" id="3.40.50.150">
    <property type="entry name" value="Vaccinia Virus protein VP39"/>
    <property type="match status" value="1"/>
</dbReference>
<dbReference type="Pfam" id="PF05711">
    <property type="entry name" value="TylF"/>
    <property type="match status" value="1"/>
</dbReference>
<evidence type="ECO:0000313" key="1">
    <source>
        <dbReference type="EMBL" id="NHN33870.1"/>
    </source>
</evidence>
<protein>
    <submittedName>
        <fullName evidence="1">Class I SAM-dependent methyltransferase</fullName>
    </submittedName>
</protein>
<evidence type="ECO:0000313" key="2">
    <source>
        <dbReference type="Proteomes" id="UP001165962"/>
    </source>
</evidence>
<keyword evidence="1" id="KW-0808">Transferase</keyword>
<dbReference type="GO" id="GO:0008168">
    <property type="term" value="F:methyltransferase activity"/>
    <property type="evidence" value="ECO:0007669"/>
    <property type="project" value="UniProtKB-KW"/>
</dbReference>